<evidence type="ECO:0000256" key="5">
    <source>
        <dbReference type="ARBA" id="ARBA00022968"/>
    </source>
</evidence>
<evidence type="ECO:0000256" key="8">
    <source>
        <dbReference type="ARBA" id="ARBA00023136"/>
    </source>
</evidence>
<dbReference type="Proteomes" id="UP000015103">
    <property type="component" value="Unassembled WGS sequence"/>
</dbReference>
<dbReference type="GO" id="GO:0000139">
    <property type="term" value="C:Golgi membrane"/>
    <property type="evidence" value="ECO:0007669"/>
    <property type="project" value="UniProtKB-SubCell"/>
</dbReference>
<dbReference type="EMBL" id="ACPB03005775">
    <property type="status" value="NOT_ANNOTATED_CDS"/>
    <property type="molecule type" value="Genomic_DNA"/>
</dbReference>
<dbReference type="OMA" id="FHMSSSD"/>
<dbReference type="GO" id="GO:0004559">
    <property type="term" value="F:alpha-mannosidase activity"/>
    <property type="evidence" value="ECO:0007669"/>
    <property type="project" value="TreeGrafter"/>
</dbReference>
<keyword evidence="5" id="KW-0735">Signal-anchor</keyword>
<dbReference type="FunCoup" id="T1HBP3">
    <property type="interactions" value="208"/>
</dbReference>
<dbReference type="InterPro" id="IPR026071">
    <property type="entry name" value="Glyco_Hydrolase_99"/>
</dbReference>
<dbReference type="STRING" id="13249.T1HBP3"/>
<dbReference type="AlphaFoldDB" id="T1HBP3"/>
<evidence type="ECO:0000256" key="1">
    <source>
        <dbReference type="ARBA" id="ARBA00004323"/>
    </source>
</evidence>
<name>T1HBP3_RHOPR</name>
<dbReference type="VEuPathDB" id="VectorBase:RPRC001455"/>
<protein>
    <submittedName>
        <fullName evidence="9">Uncharacterized protein</fullName>
    </submittedName>
</protein>
<evidence type="ECO:0000313" key="10">
    <source>
        <dbReference type="Proteomes" id="UP000015103"/>
    </source>
</evidence>
<sequence length="397" mass="46181">MLQNIRAKLKILLTFGVILCSLTLIKLNTKDFAHTNKVIITRREEEYIYGNDAFPTFQSIAELRSKYIKKKMLKLSNKVIRQKTSRNFNLKELEPNYNVHIFYYAWYRSPPNDRKLKYWNDERKFINITDTVPAATNYYPELGFYSSRNETVIRQHMQHLRMSGIGVLLVAWYPSDLDDTSEDILPLLIDAAANCNLKIALHIKSYSSRDPSHLVYYIYDPLDIEILSWRELLAEEGILSIRNTKYDGIFIGLIYSKKDSYEIKRAGFDGFYTYFPSNGATYGSTWKNWAHLNDLAKKYDLLFVPCVAPGYAEGPPDSSTRHRLEGRYYQVSWHSAINLNTTLIAVTSFNAWNEGSQIEPAVPRYVHKFIYLDYEPDGPVFYLQYTGSFIASLKNKM</sequence>
<keyword evidence="6" id="KW-1133">Transmembrane helix</keyword>
<keyword evidence="10" id="KW-1185">Reference proteome</keyword>
<dbReference type="PANTHER" id="PTHR13572">
    <property type="entry name" value="ENDO-ALPHA-1,2-MANNOSIDASE"/>
    <property type="match status" value="1"/>
</dbReference>
<dbReference type="Pfam" id="PF16317">
    <property type="entry name" value="Glyco_hydro_99"/>
    <property type="match status" value="2"/>
</dbReference>
<dbReference type="PANTHER" id="PTHR13572:SF4">
    <property type="entry name" value="RE57134P"/>
    <property type="match status" value="1"/>
</dbReference>
<reference evidence="9" key="1">
    <citation type="submission" date="2015-05" db="UniProtKB">
        <authorList>
            <consortium name="EnsemblMetazoa"/>
        </authorList>
    </citation>
    <scope>IDENTIFICATION</scope>
</reference>
<evidence type="ECO:0000313" key="9">
    <source>
        <dbReference type="EnsemblMetazoa" id="RPRC001455-PA"/>
    </source>
</evidence>
<dbReference type="eggNOG" id="ENOG502QPJV">
    <property type="taxonomic scope" value="Eukaryota"/>
</dbReference>
<keyword evidence="4" id="KW-0378">Hydrolase</keyword>
<keyword evidence="7" id="KW-0333">Golgi apparatus</keyword>
<evidence type="ECO:0000256" key="7">
    <source>
        <dbReference type="ARBA" id="ARBA00023034"/>
    </source>
</evidence>
<dbReference type="EnsemblMetazoa" id="RPRC001455-RA">
    <property type="protein sequence ID" value="RPRC001455-PA"/>
    <property type="gene ID" value="RPRC001455"/>
</dbReference>
<keyword evidence="3" id="KW-0812">Transmembrane</keyword>
<comment type="similarity">
    <text evidence="2">Belongs to the glycosyl hydrolase 99 family.</text>
</comment>
<comment type="subcellular location">
    <subcellularLocation>
        <location evidence="1">Golgi apparatus membrane</location>
        <topology evidence="1">Single-pass type II membrane protein</topology>
    </subcellularLocation>
</comment>
<dbReference type="CDD" id="cd11574">
    <property type="entry name" value="GH99"/>
    <property type="match status" value="1"/>
</dbReference>
<keyword evidence="8" id="KW-0472">Membrane</keyword>
<evidence type="ECO:0000256" key="2">
    <source>
        <dbReference type="ARBA" id="ARBA00009559"/>
    </source>
</evidence>
<dbReference type="InParanoid" id="T1HBP3"/>
<evidence type="ECO:0000256" key="3">
    <source>
        <dbReference type="ARBA" id="ARBA00022692"/>
    </source>
</evidence>
<evidence type="ECO:0000256" key="4">
    <source>
        <dbReference type="ARBA" id="ARBA00022801"/>
    </source>
</evidence>
<proteinExistence type="inferred from homology"/>
<dbReference type="HOGENOM" id="CLU_042710_1_1_1"/>
<organism evidence="9 10">
    <name type="scientific">Rhodnius prolixus</name>
    <name type="common">Triatomid bug</name>
    <dbReference type="NCBI Taxonomy" id="13249"/>
    <lineage>
        <taxon>Eukaryota</taxon>
        <taxon>Metazoa</taxon>
        <taxon>Ecdysozoa</taxon>
        <taxon>Arthropoda</taxon>
        <taxon>Hexapoda</taxon>
        <taxon>Insecta</taxon>
        <taxon>Pterygota</taxon>
        <taxon>Neoptera</taxon>
        <taxon>Paraneoptera</taxon>
        <taxon>Hemiptera</taxon>
        <taxon>Heteroptera</taxon>
        <taxon>Panheteroptera</taxon>
        <taxon>Cimicomorpha</taxon>
        <taxon>Reduviidae</taxon>
        <taxon>Triatominae</taxon>
        <taxon>Rhodnius</taxon>
    </lineage>
</organism>
<evidence type="ECO:0000256" key="6">
    <source>
        <dbReference type="ARBA" id="ARBA00022989"/>
    </source>
</evidence>
<accession>T1HBP3</accession>
<dbReference type="Gene3D" id="3.20.20.80">
    <property type="entry name" value="Glycosidases"/>
    <property type="match status" value="2"/>
</dbReference>